<protein>
    <recommendedName>
        <fullName evidence="3">DUF4236 domain-containing protein</fullName>
    </recommendedName>
</protein>
<evidence type="ECO:0000313" key="5">
    <source>
        <dbReference type="Proteomes" id="UP000185696"/>
    </source>
</evidence>
<sequence length="643" mass="69278">MSFYLRTSVKVGPVRVSMSRAGLGASVGVPGFRLGSGPRGTYVSLGGGVVSYRTTVRSPQGKTRTDSRTRPSDIPAPSEVVLSDVSGATTLEMTAAASSDLVTQLNDSAGSPRFWPWCLALTLVLAFVSPLTLLAGVSLTVWLFWKDELRRKVVAFYDVHGAEEAQRFQRLVDAFEQAGKAQRAWQVVASGSVSTTHQHKTNAGASALVERLPLTRGISGPPNLSSNISIPSLSTTRRSVYFLPDRILIRDGKHYADVAYRDSHTEAAPQRFIEDGAVPSDSEIVGHTWQYVNVKGGPDRRFKNNRQLPILRYGRLTIAGEGSFQAIFDFSTTAAGSALASALTDMATTKQTRPWTGVAAHHQAAPRDTFRPPASISRPPTAATDNDRNRQSMTSTTAPLARRRLSAEGRVQVVGESHYQPALRRLAHGIEIGTDSHHLPVVAILVPETENAYDHNAVRVDVATPAGAATVGYLNRHQAPDYQSALLSLRNAGYVGTCPGRITGGGLNRFYGLYLHLAGADALLLENHLGDTDLLDPARPVTVTKEENHQAVLSRYHSPSRAFTRVAAQLVSSTVSGGKHKGTYGIEVRLDGDRVGELTAAMSARYQQLVVAAVKQSGHTDCEALITHGTRGFQIDLRLPATD</sequence>
<dbReference type="InterPro" id="IPR025330">
    <property type="entry name" value="DUF4236"/>
</dbReference>
<dbReference type="EMBL" id="MSIF01000004">
    <property type="protein sequence ID" value="OLF11518.1"/>
    <property type="molecule type" value="Genomic_DNA"/>
</dbReference>
<proteinExistence type="predicted"/>
<dbReference type="OrthoDB" id="9812156at2"/>
<gene>
    <name evidence="4" type="ORF">BLA60_11155</name>
</gene>
<feature type="region of interest" description="Disordered" evidence="1">
    <location>
        <begin position="56"/>
        <end position="76"/>
    </location>
</feature>
<evidence type="ECO:0000256" key="2">
    <source>
        <dbReference type="SAM" id="Phobius"/>
    </source>
</evidence>
<keyword evidence="5" id="KW-1185">Reference proteome</keyword>
<organism evidence="4 5">
    <name type="scientific">Actinophytocola xinjiangensis</name>
    <dbReference type="NCBI Taxonomy" id="485602"/>
    <lineage>
        <taxon>Bacteria</taxon>
        <taxon>Bacillati</taxon>
        <taxon>Actinomycetota</taxon>
        <taxon>Actinomycetes</taxon>
        <taxon>Pseudonocardiales</taxon>
        <taxon>Pseudonocardiaceae</taxon>
    </lineage>
</organism>
<keyword evidence="2" id="KW-1133">Transmembrane helix</keyword>
<dbReference type="Pfam" id="PF14020">
    <property type="entry name" value="DUF4236"/>
    <property type="match status" value="1"/>
</dbReference>
<evidence type="ECO:0000259" key="3">
    <source>
        <dbReference type="Pfam" id="PF14020"/>
    </source>
</evidence>
<comment type="caution">
    <text evidence="4">The sequence shown here is derived from an EMBL/GenBank/DDBJ whole genome shotgun (WGS) entry which is preliminary data.</text>
</comment>
<dbReference type="Gene3D" id="3.30.70.2330">
    <property type="match status" value="1"/>
</dbReference>
<evidence type="ECO:0000256" key="1">
    <source>
        <dbReference type="SAM" id="MobiDB-lite"/>
    </source>
</evidence>
<evidence type="ECO:0000313" key="4">
    <source>
        <dbReference type="EMBL" id="OLF11518.1"/>
    </source>
</evidence>
<name>A0A7Z0WRP4_9PSEU</name>
<dbReference type="AlphaFoldDB" id="A0A7Z0WRP4"/>
<feature type="transmembrane region" description="Helical" evidence="2">
    <location>
        <begin position="114"/>
        <end position="145"/>
    </location>
</feature>
<feature type="region of interest" description="Disordered" evidence="1">
    <location>
        <begin position="356"/>
        <end position="405"/>
    </location>
</feature>
<feature type="domain" description="DUF4236" evidence="3">
    <location>
        <begin position="3"/>
        <end position="47"/>
    </location>
</feature>
<reference evidence="4 5" key="1">
    <citation type="submission" date="2016-12" db="EMBL/GenBank/DDBJ databases">
        <title>The draft genome sequence of Actinophytocola xinjiangensis.</title>
        <authorList>
            <person name="Wang W."/>
            <person name="Yuan L."/>
        </authorList>
    </citation>
    <scope>NUCLEOTIDE SEQUENCE [LARGE SCALE GENOMIC DNA]</scope>
    <source>
        <strain evidence="4 5">CGMCC 4.4663</strain>
    </source>
</reference>
<dbReference type="Proteomes" id="UP000185696">
    <property type="component" value="Unassembled WGS sequence"/>
</dbReference>
<keyword evidence="2" id="KW-0812">Transmembrane</keyword>
<accession>A0A7Z0WRP4</accession>
<keyword evidence="2" id="KW-0472">Membrane</keyword>